<sequence length="854" mass="95077">MFDFLKGAEPVSQCTPPKFVPVEVLNEGEQKKLVAEYIEKAKGYTFLINRCLDSQDVDGAFNHGAALADLLQTESFNPHNYYELYNVVSEALLNLGFQVSDKNRFTNEQVCSQYEIAQYRKGVVQRLYLMITVAPELSTRGYARVLDVLSDLAVMIKQSQNVTHSLFLRYFLLCAYKSHLADSTPVETERTVHFLLHNFAQMNRMWVRMAEAHASASAEVSKPSSSPDNEKVLSNQEQRKELSVLVGMNLSRVSSLNNLTPEMYSKIILPYVLKHVDLCEDALAQSEILQFIVHAFPADFQMLTVDQLFGIFGKVDQSVPILSIVNQLLTRFLGFDGELIDSTSGKTTFVTVAKNIEELFNSEGSLALINKFEVLEKLLRFALKVNSKDVRNIKNLFKFADFQIDLAIGEEQLTSKDASRALLSFVKSPFDAFKWNSDDSEEEAETSPLVILSQIDHLPSLIKRLLPSDRGIIATEICKILIHSSITITTLAQFSFILNLTSSLVREGPGSSYFFAMLTLIDTGSVESTMSIVQELANVMDTAFTEKAASKAVLPIGFKVIRLMHDAEKDSLIKLVQFLAQFVKRNAPKNPKSCVQLCIEAARTLDRLEFGEEATQFATTAVSDFFDLLRGQYEKRRGTEGISALFDVFLYVTNFVVSATTVDFATSLNSQLCSIAATFSSDSQSGDSQNSNLANLKPVQATIACSSFANCANLFWRKDQRMNEVKNVQACLAKACQVAATNSNLAVSLELLYSVLSWAVFFIENGCSIDIKWIQALISLIRKKQGEIEQSGQSLDTAISKTTRNFYTNTVKHIQENNLIQGDNGGDDDEEDEGDWNGEGEGDEDGDGEAEEDE</sequence>
<keyword evidence="8" id="KW-1185">Reference proteome</keyword>
<gene>
    <name evidence="7" type="ORF">M9Y10_022088</name>
</gene>
<feature type="compositionally biased region" description="Acidic residues" evidence="6">
    <location>
        <begin position="825"/>
        <end position="854"/>
    </location>
</feature>
<name>A0ABR2KSB9_9EUKA</name>
<dbReference type="Gene3D" id="1.25.40.660">
    <property type="entry name" value="Vacuolar protein sorting-associated protein 35, helical subcomplex Vps35-C"/>
    <property type="match status" value="1"/>
</dbReference>
<dbReference type="InterPro" id="IPR005378">
    <property type="entry name" value="Vps35"/>
</dbReference>
<reference evidence="7 8" key="1">
    <citation type="submission" date="2024-04" db="EMBL/GenBank/DDBJ databases">
        <title>Tritrichomonas musculus Genome.</title>
        <authorList>
            <person name="Alves-Ferreira E."/>
            <person name="Grigg M."/>
            <person name="Lorenzi H."/>
            <person name="Galac M."/>
        </authorList>
    </citation>
    <scope>NUCLEOTIDE SEQUENCE [LARGE SCALE GENOMIC DNA]</scope>
    <source>
        <strain evidence="7 8">EAF2021</strain>
    </source>
</reference>
<evidence type="ECO:0000256" key="3">
    <source>
        <dbReference type="ARBA" id="ARBA00022448"/>
    </source>
</evidence>
<feature type="region of interest" description="Disordered" evidence="6">
    <location>
        <begin position="816"/>
        <end position="854"/>
    </location>
</feature>
<keyword evidence="3" id="KW-0813">Transport</keyword>
<proteinExistence type="inferred from homology"/>
<evidence type="ECO:0000256" key="6">
    <source>
        <dbReference type="SAM" id="MobiDB-lite"/>
    </source>
</evidence>
<keyword evidence="4" id="KW-0653">Protein transport</keyword>
<dbReference type="InterPro" id="IPR042491">
    <property type="entry name" value="Vps35_C"/>
</dbReference>
<evidence type="ECO:0000256" key="4">
    <source>
        <dbReference type="ARBA" id="ARBA00022927"/>
    </source>
</evidence>
<comment type="subcellular location">
    <subcellularLocation>
        <location evidence="1">Membrane</location>
        <topology evidence="1">Peripheral membrane protein</topology>
    </subcellularLocation>
</comment>
<comment type="similarity">
    <text evidence="2">Belongs to the VPS35 family.</text>
</comment>
<comment type="caution">
    <text evidence="7">The sequence shown here is derived from an EMBL/GenBank/DDBJ whole genome shotgun (WGS) entry which is preliminary data.</text>
</comment>
<accession>A0ABR2KSB9</accession>
<evidence type="ECO:0000256" key="2">
    <source>
        <dbReference type="ARBA" id="ARBA00006536"/>
    </source>
</evidence>
<dbReference type="Pfam" id="PF03635">
    <property type="entry name" value="Vps35"/>
    <property type="match status" value="1"/>
</dbReference>
<dbReference type="Proteomes" id="UP001470230">
    <property type="component" value="Unassembled WGS sequence"/>
</dbReference>
<protein>
    <submittedName>
        <fullName evidence="7">Vacuolar protein sorting-associated protein 35</fullName>
    </submittedName>
</protein>
<evidence type="ECO:0000256" key="1">
    <source>
        <dbReference type="ARBA" id="ARBA00004170"/>
    </source>
</evidence>
<evidence type="ECO:0000256" key="5">
    <source>
        <dbReference type="ARBA" id="ARBA00023136"/>
    </source>
</evidence>
<dbReference type="EMBL" id="JAPFFF010000003">
    <property type="protein sequence ID" value="KAK8893661.1"/>
    <property type="molecule type" value="Genomic_DNA"/>
</dbReference>
<dbReference type="PANTHER" id="PTHR11099">
    <property type="entry name" value="VACUOLAR SORTING PROTEIN 35"/>
    <property type="match status" value="1"/>
</dbReference>
<evidence type="ECO:0000313" key="7">
    <source>
        <dbReference type="EMBL" id="KAK8893661.1"/>
    </source>
</evidence>
<dbReference type="PANTHER" id="PTHR11099:SF0">
    <property type="entry name" value="VACUOLAR PROTEIN SORTING-ASSOCIATED PROTEIN 35"/>
    <property type="match status" value="1"/>
</dbReference>
<keyword evidence="5" id="KW-0472">Membrane</keyword>
<organism evidence="7 8">
    <name type="scientific">Tritrichomonas musculus</name>
    <dbReference type="NCBI Taxonomy" id="1915356"/>
    <lineage>
        <taxon>Eukaryota</taxon>
        <taxon>Metamonada</taxon>
        <taxon>Parabasalia</taxon>
        <taxon>Tritrichomonadida</taxon>
        <taxon>Tritrichomonadidae</taxon>
        <taxon>Tritrichomonas</taxon>
    </lineage>
</organism>
<evidence type="ECO:0000313" key="8">
    <source>
        <dbReference type="Proteomes" id="UP001470230"/>
    </source>
</evidence>